<organism evidence="2 3">
    <name type="scientific">Pleurodeles waltl</name>
    <name type="common">Iberian ribbed newt</name>
    <dbReference type="NCBI Taxonomy" id="8319"/>
    <lineage>
        <taxon>Eukaryota</taxon>
        <taxon>Metazoa</taxon>
        <taxon>Chordata</taxon>
        <taxon>Craniata</taxon>
        <taxon>Vertebrata</taxon>
        <taxon>Euteleostomi</taxon>
        <taxon>Amphibia</taxon>
        <taxon>Batrachia</taxon>
        <taxon>Caudata</taxon>
        <taxon>Salamandroidea</taxon>
        <taxon>Salamandridae</taxon>
        <taxon>Pleurodelinae</taxon>
        <taxon>Pleurodeles</taxon>
    </lineage>
</organism>
<name>A0AAV7V9X6_PLEWA</name>
<proteinExistence type="predicted"/>
<feature type="compositionally biased region" description="Acidic residues" evidence="1">
    <location>
        <begin position="126"/>
        <end position="141"/>
    </location>
</feature>
<evidence type="ECO:0000313" key="2">
    <source>
        <dbReference type="EMBL" id="KAJ1196884.1"/>
    </source>
</evidence>
<feature type="region of interest" description="Disordered" evidence="1">
    <location>
        <begin position="32"/>
        <end position="53"/>
    </location>
</feature>
<dbReference type="AlphaFoldDB" id="A0AAV7V9X6"/>
<keyword evidence="3" id="KW-1185">Reference proteome</keyword>
<dbReference type="EMBL" id="JANPWB010000003">
    <property type="protein sequence ID" value="KAJ1196884.1"/>
    <property type="molecule type" value="Genomic_DNA"/>
</dbReference>
<sequence length="141" mass="14952">MLWIRTDCHWEINTDAESPPAALGLQALAVQCPSPSPTASPSDTAAASSSPPVPQITLKDVIQCRSEPGVVISAQLPSLGCPGARPAWPAGGTLPPLAERGLSPQQPPCEEDIVIEEFARQKLDGEKDEEEEKDDGEKDES</sequence>
<feature type="region of interest" description="Disordered" evidence="1">
    <location>
        <begin position="83"/>
        <end position="141"/>
    </location>
</feature>
<evidence type="ECO:0000256" key="1">
    <source>
        <dbReference type="SAM" id="MobiDB-lite"/>
    </source>
</evidence>
<feature type="compositionally biased region" description="Low complexity" evidence="1">
    <location>
        <begin position="37"/>
        <end position="50"/>
    </location>
</feature>
<gene>
    <name evidence="2" type="ORF">NDU88_000747</name>
</gene>
<dbReference type="Proteomes" id="UP001066276">
    <property type="component" value="Chromosome 2_1"/>
</dbReference>
<comment type="caution">
    <text evidence="2">The sequence shown here is derived from an EMBL/GenBank/DDBJ whole genome shotgun (WGS) entry which is preliminary data.</text>
</comment>
<reference evidence="2" key="1">
    <citation type="journal article" date="2022" name="bioRxiv">
        <title>Sequencing and chromosome-scale assembly of the giantPleurodeles waltlgenome.</title>
        <authorList>
            <person name="Brown T."/>
            <person name="Elewa A."/>
            <person name="Iarovenko S."/>
            <person name="Subramanian E."/>
            <person name="Araus A.J."/>
            <person name="Petzold A."/>
            <person name="Susuki M."/>
            <person name="Suzuki K.-i.T."/>
            <person name="Hayashi T."/>
            <person name="Toyoda A."/>
            <person name="Oliveira C."/>
            <person name="Osipova E."/>
            <person name="Leigh N.D."/>
            <person name="Simon A."/>
            <person name="Yun M.H."/>
        </authorList>
    </citation>
    <scope>NUCLEOTIDE SEQUENCE</scope>
    <source>
        <strain evidence="2">20211129_DDA</strain>
        <tissue evidence="2">Liver</tissue>
    </source>
</reference>
<accession>A0AAV7V9X6</accession>
<evidence type="ECO:0000313" key="3">
    <source>
        <dbReference type="Proteomes" id="UP001066276"/>
    </source>
</evidence>
<protein>
    <submittedName>
        <fullName evidence="2">Uncharacterized protein</fullName>
    </submittedName>
</protein>